<dbReference type="PANTHER" id="PTHR33499:SF11">
    <property type="entry name" value="NO APICAL MERISTEM-ASSOCIATED C-TERMINAL DOMAIN-CONTAINING PROTEIN"/>
    <property type="match status" value="1"/>
</dbReference>
<evidence type="ECO:0000259" key="3">
    <source>
        <dbReference type="Pfam" id="PF13952"/>
    </source>
</evidence>
<reference evidence="4 5" key="1">
    <citation type="submission" date="2020-08" db="EMBL/GenBank/DDBJ databases">
        <title>Plant Genome Project.</title>
        <authorList>
            <person name="Zhang R.-G."/>
        </authorList>
    </citation>
    <scope>NUCLEOTIDE SEQUENCE [LARGE SCALE GENOMIC DNA]</scope>
    <source>
        <tissue evidence="4">Rhizome</tissue>
    </source>
</reference>
<proteinExistence type="predicted"/>
<feature type="compositionally biased region" description="Acidic residues" evidence="2">
    <location>
        <begin position="328"/>
        <end position="339"/>
    </location>
</feature>
<comment type="caution">
    <text evidence="4">The sequence shown here is derived from an EMBL/GenBank/DDBJ whole genome shotgun (WGS) entry which is preliminary data.</text>
</comment>
<dbReference type="AlphaFoldDB" id="A0A8J5L5K4"/>
<name>A0A8J5L5K4_ZINOF</name>
<keyword evidence="5" id="KW-1185">Reference proteome</keyword>
<feature type="region of interest" description="Disordered" evidence="2">
    <location>
        <begin position="328"/>
        <end position="390"/>
    </location>
</feature>
<dbReference type="Pfam" id="PF13952">
    <property type="entry name" value="DUF4216"/>
    <property type="match status" value="1"/>
</dbReference>
<evidence type="ECO:0000313" key="5">
    <source>
        <dbReference type="Proteomes" id="UP000734854"/>
    </source>
</evidence>
<evidence type="ECO:0000256" key="1">
    <source>
        <dbReference type="SAM" id="Coils"/>
    </source>
</evidence>
<evidence type="ECO:0000256" key="2">
    <source>
        <dbReference type="SAM" id="MobiDB-lite"/>
    </source>
</evidence>
<feature type="compositionally biased region" description="Basic and acidic residues" evidence="2">
    <location>
        <begin position="374"/>
        <end position="387"/>
    </location>
</feature>
<feature type="coiled-coil region" evidence="1">
    <location>
        <begin position="625"/>
        <end position="659"/>
    </location>
</feature>
<dbReference type="PANTHER" id="PTHR33499">
    <property type="entry name" value="OS12G0282400 PROTEIN-RELATED"/>
    <property type="match status" value="1"/>
</dbReference>
<sequence length="692" mass="77519">MLAAKRLKFAAKTDLISPPPPAFLSRHNSSFLRAHLFSATLSFSVRTSSSPPSFSSHHTSSSSPRAPLLRHLSFSARTSSLPPSFSLRHTSSSSPRALFSGDSSYSDGSLLLPSPAPSYATLLFQLLQRLPLIAITLLSSGQHSTLPPAPSMGPGVEVQLYDACIVNGIRYHTISRDARRTTQNSGCEWFQCNPKKKSIVEEFGLLSIDTSKTWYADDPFILANQANQVYYLNDIKRGGHWKVVQKVQHREIYEVTEVDEVPEDIESRNNFNIETNQDNSSNEATLVVGEELEISQLCRLDVEHQHINMSNAQVELARDAQSFLNDEDEDTEIDGDIDDQLSLSDDSAMPPKRIEHLPVLETPIADSSSSGRSLRRETRGTHSDRLRRQISNRGRLPITFRQSDGHPIGPNAASFMTELGLSVKKFAPLQAKSWKHIPAENKRMIYDRISAAFDISFQEGSSSVMKETDRLMSTRYRDNRSKMHNHYKKLSHLPPAERRQHIPIEFCETQDDWNYMCDLFESEAFQTDQSQRKDRITVFNETHYSSKKGWIGDTAKTAYDDMVRLRDECILSQNPEDVIDVVQIADTVCDQVLGTRSGYIRGLGSGPKLVRSTFSDATSSSRSTNVVLRERLQSTQDELANTKIQLANTQDELASIKSRQDLFEQILNRLAPGALDSLIHNSSSAPPPPPPS</sequence>
<dbReference type="InterPro" id="IPR025312">
    <property type="entry name" value="DUF4216"/>
</dbReference>
<dbReference type="EMBL" id="JACMSC010000007">
    <property type="protein sequence ID" value="KAG6513150.1"/>
    <property type="molecule type" value="Genomic_DNA"/>
</dbReference>
<dbReference type="Proteomes" id="UP000734854">
    <property type="component" value="Unassembled WGS sequence"/>
</dbReference>
<evidence type="ECO:0000313" key="4">
    <source>
        <dbReference type="EMBL" id="KAG6513150.1"/>
    </source>
</evidence>
<protein>
    <recommendedName>
        <fullName evidence="3">DUF4216 domain-containing protein</fullName>
    </recommendedName>
</protein>
<feature type="domain" description="DUF4216" evidence="3">
    <location>
        <begin position="187"/>
        <end position="244"/>
    </location>
</feature>
<gene>
    <name evidence="4" type="ORF">ZIOFF_023458</name>
</gene>
<organism evidence="4 5">
    <name type="scientific">Zingiber officinale</name>
    <name type="common">Ginger</name>
    <name type="synonym">Amomum zingiber</name>
    <dbReference type="NCBI Taxonomy" id="94328"/>
    <lineage>
        <taxon>Eukaryota</taxon>
        <taxon>Viridiplantae</taxon>
        <taxon>Streptophyta</taxon>
        <taxon>Embryophyta</taxon>
        <taxon>Tracheophyta</taxon>
        <taxon>Spermatophyta</taxon>
        <taxon>Magnoliopsida</taxon>
        <taxon>Liliopsida</taxon>
        <taxon>Zingiberales</taxon>
        <taxon>Zingiberaceae</taxon>
        <taxon>Zingiber</taxon>
    </lineage>
</organism>
<accession>A0A8J5L5K4</accession>
<keyword evidence="1" id="KW-0175">Coiled coil</keyword>